<keyword evidence="6 8" id="KW-0539">Nucleus</keyword>
<dbReference type="InterPro" id="IPR003311">
    <property type="entry name" value="AUX_IAA"/>
</dbReference>
<comment type="subunit">
    <text evidence="8">Homodimers and heterodimers.</text>
</comment>
<feature type="domain" description="PB1" evidence="9">
    <location>
        <begin position="144"/>
        <end position="226"/>
    </location>
</feature>
<sequence>MELELGLAISNCNHFPINAITSYRKHGFDDSFSDMKMKMKQKRCFEEAFHEDEGVVERKTLSLFIWNGQPNEDDDNHGRNKKPFNATCHKDFEEESLNLLGWPPINTWRKKQFHHQGHAGWITNDRNNNNNNNNNNVIVGGRNSMYVKVKMEGVPIGRKVDLRLYHSYQLFTQNLLQMFAKYQNSGKNSTRFTILYKDREGDWMLAGDVPWKTFVETVQRIEIQKNEKCGN</sequence>
<name>A0A6N2AJZ1_SOLCI</name>
<dbReference type="EMBL" id="RXGB01025085">
    <property type="protein sequence ID" value="TMW81431.1"/>
    <property type="molecule type" value="Genomic_DNA"/>
</dbReference>
<keyword evidence="4 8" id="KW-0805">Transcription regulation</keyword>
<gene>
    <name evidence="10" type="ORF">EJD97_009692</name>
</gene>
<accession>A0A6N2AJZ1</accession>
<organism evidence="10">
    <name type="scientific">Solanum chilense</name>
    <name type="common">Tomato</name>
    <name type="synonym">Lycopersicon chilense</name>
    <dbReference type="NCBI Taxonomy" id="4083"/>
    <lineage>
        <taxon>Eukaryota</taxon>
        <taxon>Viridiplantae</taxon>
        <taxon>Streptophyta</taxon>
        <taxon>Embryophyta</taxon>
        <taxon>Tracheophyta</taxon>
        <taxon>Spermatophyta</taxon>
        <taxon>Magnoliopsida</taxon>
        <taxon>eudicotyledons</taxon>
        <taxon>Gunneridae</taxon>
        <taxon>Pentapetalae</taxon>
        <taxon>asterids</taxon>
        <taxon>lamiids</taxon>
        <taxon>Solanales</taxon>
        <taxon>Solanaceae</taxon>
        <taxon>Solanoideae</taxon>
        <taxon>Solaneae</taxon>
        <taxon>Solanum</taxon>
        <taxon>Solanum subgen. Lycopersicon</taxon>
    </lineage>
</organism>
<protein>
    <recommendedName>
        <fullName evidence="8">Auxin-responsive protein</fullName>
    </recommendedName>
</protein>
<evidence type="ECO:0000256" key="7">
    <source>
        <dbReference type="ARBA" id="ARBA00023294"/>
    </source>
</evidence>
<keyword evidence="7 8" id="KW-0927">Auxin signaling pathway</keyword>
<dbReference type="GO" id="GO:0006355">
    <property type="term" value="P:regulation of DNA-templated transcription"/>
    <property type="evidence" value="ECO:0007669"/>
    <property type="project" value="InterPro"/>
</dbReference>
<dbReference type="GO" id="GO:0009734">
    <property type="term" value="P:auxin-activated signaling pathway"/>
    <property type="evidence" value="ECO:0007669"/>
    <property type="project" value="UniProtKB-UniRule"/>
</dbReference>
<evidence type="ECO:0000313" key="10">
    <source>
        <dbReference type="EMBL" id="TMW81431.1"/>
    </source>
</evidence>
<dbReference type="InterPro" id="IPR033389">
    <property type="entry name" value="AUX/IAA_dom"/>
</dbReference>
<dbReference type="PANTHER" id="PTHR31734">
    <property type="entry name" value="AUXIN-RESPONSIVE PROTEIN IAA17"/>
    <property type="match status" value="1"/>
</dbReference>
<evidence type="ECO:0000256" key="6">
    <source>
        <dbReference type="ARBA" id="ARBA00023242"/>
    </source>
</evidence>
<comment type="caution">
    <text evidence="10">The sequence shown here is derived from an EMBL/GenBank/DDBJ whole genome shotgun (WGS) entry which is preliminary data.</text>
</comment>
<evidence type="ECO:0000256" key="8">
    <source>
        <dbReference type="RuleBase" id="RU004549"/>
    </source>
</evidence>
<evidence type="ECO:0000259" key="9">
    <source>
        <dbReference type="PROSITE" id="PS51745"/>
    </source>
</evidence>
<evidence type="ECO:0000256" key="3">
    <source>
        <dbReference type="ARBA" id="ARBA00022491"/>
    </source>
</evidence>
<proteinExistence type="inferred from homology"/>
<dbReference type="SUPFAM" id="SSF54277">
    <property type="entry name" value="CAD &amp; PB1 domains"/>
    <property type="match status" value="1"/>
</dbReference>
<dbReference type="PROSITE" id="PS51745">
    <property type="entry name" value="PB1"/>
    <property type="match status" value="1"/>
</dbReference>
<dbReference type="Gene3D" id="3.10.20.90">
    <property type="entry name" value="Phosphatidylinositol 3-kinase Catalytic Subunit, Chain A, domain 1"/>
    <property type="match status" value="1"/>
</dbReference>
<evidence type="ECO:0000256" key="1">
    <source>
        <dbReference type="ARBA" id="ARBA00004123"/>
    </source>
</evidence>
<dbReference type="PANTHER" id="PTHR31734:SF219">
    <property type="entry name" value="AUXIN-RESPONSIVE PROTEIN"/>
    <property type="match status" value="1"/>
</dbReference>
<evidence type="ECO:0000256" key="5">
    <source>
        <dbReference type="ARBA" id="ARBA00023163"/>
    </source>
</evidence>
<reference evidence="10" key="1">
    <citation type="submission" date="2019-05" db="EMBL/GenBank/DDBJ databases">
        <title>The de novo reference genome and transcriptome assemblies of the wild tomato species Solanum chilense.</title>
        <authorList>
            <person name="Stam R."/>
            <person name="Nosenko T."/>
            <person name="Hoerger A.C."/>
            <person name="Stephan W."/>
            <person name="Seidel M.A."/>
            <person name="Kuhn J.M.M."/>
            <person name="Haberer G."/>
            <person name="Tellier A."/>
        </authorList>
    </citation>
    <scope>NUCLEOTIDE SEQUENCE</scope>
    <source>
        <tissue evidence="10">Mature leaves</tissue>
    </source>
</reference>
<evidence type="ECO:0000256" key="4">
    <source>
        <dbReference type="ARBA" id="ARBA00023015"/>
    </source>
</evidence>
<dbReference type="AlphaFoldDB" id="A0A6N2AJZ1"/>
<comment type="function">
    <text evidence="8">Aux/IAA proteins are short-lived transcriptional factors that function as repressors of early auxin response genes at low auxin concentrations.</text>
</comment>
<comment type="similarity">
    <text evidence="2 8">Belongs to the Aux/IAA family.</text>
</comment>
<keyword evidence="5 8" id="KW-0804">Transcription</keyword>
<evidence type="ECO:0000256" key="2">
    <source>
        <dbReference type="ARBA" id="ARBA00006728"/>
    </source>
</evidence>
<comment type="subcellular location">
    <subcellularLocation>
        <location evidence="1 8">Nucleus</location>
    </subcellularLocation>
</comment>
<dbReference type="Pfam" id="PF02309">
    <property type="entry name" value="AUX_IAA"/>
    <property type="match status" value="1"/>
</dbReference>
<dbReference type="GO" id="GO:0005634">
    <property type="term" value="C:nucleus"/>
    <property type="evidence" value="ECO:0007669"/>
    <property type="project" value="UniProtKB-SubCell"/>
</dbReference>
<dbReference type="InterPro" id="IPR053793">
    <property type="entry name" value="PB1-like"/>
</dbReference>
<keyword evidence="3 8" id="KW-0678">Repressor</keyword>